<dbReference type="Proteomes" id="UP000712600">
    <property type="component" value="Unassembled WGS sequence"/>
</dbReference>
<sequence length="81" mass="8993">MLKMQAYPLLRLKEITNMRGSSSFVRSVSQVKRNVMTAFVSPVASSILFSVRKVHEAITETRDGVIDSYNAGNMGKVENVT</sequence>
<evidence type="ECO:0000313" key="1">
    <source>
        <dbReference type="EMBL" id="KAF3558299.1"/>
    </source>
</evidence>
<dbReference type="AlphaFoldDB" id="A0A8S9R4Q3"/>
<reference evidence="1" key="1">
    <citation type="submission" date="2019-12" db="EMBL/GenBank/DDBJ databases">
        <title>Genome sequencing and annotation of Brassica cretica.</title>
        <authorList>
            <person name="Studholme D.J."/>
            <person name="Sarris P."/>
        </authorList>
    </citation>
    <scope>NUCLEOTIDE SEQUENCE</scope>
    <source>
        <strain evidence="1">PFS-109/04</strain>
        <tissue evidence="1">Leaf</tissue>
    </source>
</reference>
<comment type="caution">
    <text evidence="1">The sequence shown here is derived from an EMBL/GenBank/DDBJ whole genome shotgun (WGS) entry which is preliminary data.</text>
</comment>
<proteinExistence type="predicted"/>
<gene>
    <name evidence="1" type="ORF">F2Q69_00016018</name>
</gene>
<name>A0A8S9R4Q3_BRACR</name>
<evidence type="ECO:0000313" key="2">
    <source>
        <dbReference type="Proteomes" id="UP000712600"/>
    </source>
</evidence>
<accession>A0A8S9R4Q3</accession>
<organism evidence="1 2">
    <name type="scientific">Brassica cretica</name>
    <name type="common">Mustard</name>
    <dbReference type="NCBI Taxonomy" id="69181"/>
    <lineage>
        <taxon>Eukaryota</taxon>
        <taxon>Viridiplantae</taxon>
        <taxon>Streptophyta</taxon>
        <taxon>Embryophyta</taxon>
        <taxon>Tracheophyta</taxon>
        <taxon>Spermatophyta</taxon>
        <taxon>Magnoliopsida</taxon>
        <taxon>eudicotyledons</taxon>
        <taxon>Gunneridae</taxon>
        <taxon>Pentapetalae</taxon>
        <taxon>rosids</taxon>
        <taxon>malvids</taxon>
        <taxon>Brassicales</taxon>
        <taxon>Brassicaceae</taxon>
        <taxon>Brassiceae</taxon>
        <taxon>Brassica</taxon>
    </lineage>
</organism>
<protein>
    <submittedName>
        <fullName evidence="1">Uncharacterized protein</fullName>
    </submittedName>
</protein>
<dbReference type="EMBL" id="QGKX02000996">
    <property type="protein sequence ID" value="KAF3558299.1"/>
    <property type="molecule type" value="Genomic_DNA"/>
</dbReference>